<protein>
    <submittedName>
        <fullName evidence="2">Uncharacterized protein</fullName>
    </submittedName>
</protein>
<dbReference type="EMBL" id="LAZR01038199">
    <property type="protein sequence ID" value="KKL20182.1"/>
    <property type="molecule type" value="Genomic_DNA"/>
</dbReference>
<name>A0A0F9C1S3_9ZZZZ</name>
<dbReference type="AlphaFoldDB" id="A0A0F9C1S3"/>
<evidence type="ECO:0000313" key="2">
    <source>
        <dbReference type="EMBL" id="KKL20182.1"/>
    </source>
</evidence>
<evidence type="ECO:0000256" key="1">
    <source>
        <dbReference type="SAM" id="MobiDB-lite"/>
    </source>
</evidence>
<accession>A0A0F9C1S3</accession>
<feature type="compositionally biased region" description="Basic and acidic residues" evidence="1">
    <location>
        <begin position="85"/>
        <end position="112"/>
    </location>
</feature>
<feature type="region of interest" description="Disordered" evidence="1">
    <location>
        <begin position="81"/>
        <end position="119"/>
    </location>
</feature>
<comment type="caution">
    <text evidence="2">The sequence shown here is derived from an EMBL/GenBank/DDBJ whole genome shotgun (WGS) entry which is preliminary data.</text>
</comment>
<gene>
    <name evidence="2" type="ORF">LCGC14_2458010</name>
</gene>
<organism evidence="2">
    <name type="scientific">marine sediment metagenome</name>
    <dbReference type="NCBI Taxonomy" id="412755"/>
    <lineage>
        <taxon>unclassified sequences</taxon>
        <taxon>metagenomes</taxon>
        <taxon>ecological metagenomes</taxon>
    </lineage>
</organism>
<reference evidence="2" key="1">
    <citation type="journal article" date="2015" name="Nature">
        <title>Complex archaea that bridge the gap between prokaryotes and eukaryotes.</title>
        <authorList>
            <person name="Spang A."/>
            <person name="Saw J.H."/>
            <person name="Jorgensen S.L."/>
            <person name="Zaremba-Niedzwiedzka K."/>
            <person name="Martijn J."/>
            <person name="Lind A.E."/>
            <person name="van Eijk R."/>
            <person name="Schleper C."/>
            <person name="Guy L."/>
            <person name="Ettema T.J."/>
        </authorList>
    </citation>
    <scope>NUCLEOTIDE SEQUENCE</scope>
</reference>
<proteinExistence type="predicted"/>
<sequence>MSGIINVKGRIIDQVKLRAFLKTIDIDDYETEAGYWESPITHEIFETRNQLNGHIGAYLRTPNRKDPKEPSRAGYVRALRAGLKPTDEQKKAHAEYAAKRRRSSRGEVEVDSPRPTFSN</sequence>